<dbReference type="RefSeq" id="WP_281736758.1">
    <property type="nucleotide sequence ID" value="NZ_JAKETQ010000002.1"/>
</dbReference>
<organism evidence="1 2">
    <name type="scientific">Paradevosia shaoguanensis</name>
    <dbReference type="NCBI Taxonomy" id="1335043"/>
    <lineage>
        <taxon>Bacteria</taxon>
        <taxon>Pseudomonadati</taxon>
        <taxon>Pseudomonadota</taxon>
        <taxon>Alphaproteobacteria</taxon>
        <taxon>Hyphomicrobiales</taxon>
        <taxon>Devosiaceae</taxon>
        <taxon>Paradevosia</taxon>
    </lineage>
</organism>
<reference evidence="1" key="1">
    <citation type="submission" date="2022-03" db="EMBL/GenBank/DDBJ databases">
        <title>The complete genome sequence of a Methyloterrigena soli.</title>
        <authorList>
            <person name="Zi Z."/>
        </authorList>
    </citation>
    <scope>NUCLEOTIDE SEQUENCE</scope>
    <source>
        <strain evidence="1">M48</strain>
    </source>
</reference>
<gene>
    <name evidence="1" type="ORF">ML536_17705</name>
</gene>
<comment type="caution">
    <text evidence="1">The sequence shown here is derived from an EMBL/GenBank/DDBJ whole genome shotgun (WGS) entry which is preliminary data.</text>
</comment>
<proteinExistence type="predicted"/>
<evidence type="ECO:0000313" key="2">
    <source>
        <dbReference type="Proteomes" id="UP001156140"/>
    </source>
</evidence>
<dbReference type="Proteomes" id="UP001156140">
    <property type="component" value="Unassembled WGS sequence"/>
</dbReference>
<name>A0AA41QPK0_9HYPH</name>
<dbReference type="AlphaFoldDB" id="A0AA41QPK0"/>
<protein>
    <submittedName>
        <fullName evidence="1">Uncharacterized protein</fullName>
    </submittedName>
</protein>
<keyword evidence="2" id="KW-1185">Reference proteome</keyword>
<sequence length="72" mass="8171">MKAASPTEHISAEEIERCLDRLALVVHRAGKKGHIYLPYAEYLEAALAEAKARELSEDALHQRLMNRLKSKE</sequence>
<accession>A0AA41QPK0</accession>
<evidence type="ECO:0000313" key="1">
    <source>
        <dbReference type="EMBL" id="MCI0128670.1"/>
    </source>
</evidence>
<dbReference type="EMBL" id="JALAZD010000002">
    <property type="protein sequence ID" value="MCI0128670.1"/>
    <property type="molecule type" value="Genomic_DNA"/>
</dbReference>